<evidence type="ECO:0000313" key="3">
    <source>
        <dbReference type="Proteomes" id="UP001375382"/>
    </source>
</evidence>
<proteinExistence type="predicted"/>
<feature type="coiled-coil region" evidence="1">
    <location>
        <begin position="692"/>
        <end position="726"/>
    </location>
</feature>
<comment type="caution">
    <text evidence="2">The sequence shown here is derived from an EMBL/GenBank/DDBJ whole genome shotgun (WGS) entry which is preliminary data.</text>
</comment>
<protein>
    <recommendedName>
        <fullName evidence="4">ATP synthase</fullName>
    </recommendedName>
</protein>
<feature type="coiled-coil region" evidence="1">
    <location>
        <begin position="921"/>
        <end position="948"/>
    </location>
</feature>
<evidence type="ECO:0000256" key="1">
    <source>
        <dbReference type="SAM" id="Coils"/>
    </source>
</evidence>
<dbReference type="Gene3D" id="3.40.50.300">
    <property type="entry name" value="P-loop containing nucleotide triphosphate hydrolases"/>
    <property type="match status" value="2"/>
</dbReference>
<dbReference type="SUPFAM" id="SSF52540">
    <property type="entry name" value="P-loop containing nucleoside triphosphate hydrolases"/>
    <property type="match status" value="1"/>
</dbReference>
<reference evidence="2 3" key="1">
    <citation type="journal article" date="2023" name="Ecotoxicol. Environ. Saf.">
        <title>Mercury remediation potential of mercury-resistant strain Rheinheimera metallidurans sp. nov. isolated from a municipal waste dumping site.</title>
        <authorList>
            <person name="Yadav V."/>
            <person name="Manjhi A."/>
            <person name="Vadakedath N."/>
        </authorList>
    </citation>
    <scope>NUCLEOTIDE SEQUENCE [LARGE SCALE GENOMIC DNA]</scope>
    <source>
        <strain evidence="2 3">E-49</strain>
    </source>
</reference>
<organism evidence="2 3">
    <name type="scientific">Rheinheimera muenzenbergensis</name>
    <dbReference type="NCBI Taxonomy" id="1193628"/>
    <lineage>
        <taxon>Bacteria</taxon>
        <taxon>Pseudomonadati</taxon>
        <taxon>Pseudomonadota</taxon>
        <taxon>Gammaproteobacteria</taxon>
        <taxon>Chromatiales</taxon>
        <taxon>Chromatiaceae</taxon>
        <taxon>Rheinheimera</taxon>
    </lineage>
</organism>
<accession>A0ABU8C1K9</accession>
<gene>
    <name evidence="2" type="ORF">MN202_00985</name>
</gene>
<dbReference type="InterPro" id="IPR027417">
    <property type="entry name" value="P-loop_NTPase"/>
</dbReference>
<evidence type="ECO:0000313" key="2">
    <source>
        <dbReference type="EMBL" id="MEH8015793.1"/>
    </source>
</evidence>
<dbReference type="EMBL" id="JALAAR010000001">
    <property type="protein sequence ID" value="MEH8015793.1"/>
    <property type="molecule type" value="Genomic_DNA"/>
</dbReference>
<dbReference type="Proteomes" id="UP001375382">
    <property type="component" value="Unassembled WGS sequence"/>
</dbReference>
<dbReference type="Pfam" id="PF13555">
    <property type="entry name" value="AAA_29"/>
    <property type="match status" value="1"/>
</dbReference>
<keyword evidence="1" id="KW-0175">Coiled coil</keyword>
<name>A0ABU8C1K9_9GAMM</name>
<sequence>MTQAAIWHHDATYTLREIELFNWGGFGGHHRAPIDIYGTAVVGPTGSGKTTLVDAFMTLICSSPKYNLASTGGHESDRDLVSYVRGVSGPGDGSDQHTHIARTGKTVTGIAITLDNGENVVRLGALFWFDDTSSSPSDLKRLWFFATAESQTLELWLSSQHEGGMTALRQIEKNATGIWTYPSKKDYLARVRDYFEVRENAFTLLNRAAGLKQLNSIDEIFRELVLDDTSAFERAKEVADSFDDLSAIHDELEIARRQQRSLEPVKSAWGKYTVHQQVLDEKNELKHILPIWFGEQAFKLWKARSEHLHTEFEQTERSKSAVESRQQTQAILRDSLKEAYLKLGGADIQVLEDLILEKRNNLRSKETSAHQYALLAKQLNIPIPADEQSFAANQATVDQLLKALTPKLHQAKELSFEHGVALKQAADNLIVLERDYQEIQQRPDSNIPASFHFFRTALAQAMLLNVDQLPFVAELVQVKETEQDWRGAIERAIGANRLRLLVPPEAAEAALYWVNQRDNQLHVRLLEVKEPNTQPHFFEDGFARKLEYKPHPYREAVKSVIADIDRHCVDSPEALRHIQHAMTREGTMSSKSRFYDKQDQKRLQDDWQTGFDNRDRLAALLLQLEEGKLQQKSLAAQLEKARADEQNISNKQIVMEELKRATFEQVNVEEAALQLKIQLDKLSQITAPESDVTAAKNRWEHAEADLKELAAEHNNLTVAYVNATRDLELATAQKSKAYARAEPGLTDSQRQLATNALMTVSMEKLAEVDEIERQTSADLQKELESLLSKKNELSNGLVRLMAAAKKEDHGALAEVGTELEDVPAYLERLRLLTEEALPEKRLRFKAYLNRSSDEGVTQLLATIDNEVGLIEERLEDVNNTLRRTDFQAGRYLQLVASKVVHESLRSLHKAQQRLASARFVDDEGESQYKALQNIIEQLRNACERQRTLAAKALLDPRFRLEFKISVLDRQTGQLIETRRGSQGGSGGEKEIIASYVLTASLSYALCPDGSSRPLFGTIVLDEAFSRSSPAVAGRIIAALKEFGLHALFITPNKEMRLLRNHTRSAIVVHRRELASTMAALSWQELDQIKPKRKSDHDEITD</sequence>
<evidence type="ECO:0008006" key="4">
    <source>
        <dbReference type="Google" id="ProtNLM"/>
    </source>
</evidence>
<dbReference type="RefSeq" id="WP_335734213.1">
    <property type="nucleotide sequence ID" value="NZ_JALAAR010000001.1"/>
</dbReference>
<dbReference type="Pfam" id="PF13558">
    <property type="entry name" value="SbcC_Walker_B"/>
    <property type="match status" value="1"/>
</dbReference>
<keyword evidence="3" id="KW-1185">Reference proteome</keyword>